<protein>
    <submittedName>
        <fullName evidence="2">Uncharacterized protein</fullName>
    </submittedName>
</protein>
<dbReference type="EMBL" id="CABFNS010000767">
    <property type="protein sequence ID" value="VUC27378.1"/>
    <property type="molecule type" value="Genomic_DNA"/>
</dbReference>
<keyword evidence="3" id="KW-1185">Reference proteome</keyword>
<sequence length="77" mass="8845">MGDHQRSSRQRHPQNEPDEDRDARQRELGDEDHDESSDDAVLDATAQGSDPAGAMRTLRFHKTLNCEQCRKDKKKAR</sequence>
<reference evidence="2 3" key="1">
    <citation type="submission" date="2019-06" db="EMBL/GenBank/DDBJ databases">
        <authorList>
            <person name="Broberg M."/>
        </authorList>
    </citation>
    <scope>NUCLEOTIDE SEQUENCE [LARGE SCALE GENOMIC DNA]</scope>
</reference>
<feature type="compositionally biased region" description="Acidic residues" evidence="1">
    <location>
        <begin position="29"/>
        <end position="41"/>
    </location>
</feature>
<comment type="caution">
    <text evidence="2">The sequence shown here is derived from an EMBL/GenBank/DDBJ whole genome shotgun (WGS) entry which is preliminary data.</text>
</comment>
<evidence type="ECO:0000313" key="2">
    <source>
        <dbReference type="EMBL" id="VUC27378.1"/>
    </source>
</evidence>
<dbReference type="Proteomes" id="UP000766486">
    <property type="component" value="Unassembled WGS sequence"/>
</dbReference>
<accession>A0ABY6U9W6</accession>
<evidence type="ECO:0000256" key="1">
    <source>
        <dbReference type="SAM" id="MobiDB-lite"/>
    </source>
</evidence>
<name>A0ABY6U9W6_BIOOC</name>
<gene>
    <name evidence="2" type="ORF">CLO192961_LOCUS208491</name>
</gene>
<proteinExistence type="predicted"/>
<evidence type="ECO:0000313" key="3">
    <source>
        <dbReference type="Proteomes" id="UP000766486"/>
    </source>
</evidence>
<organism evidence="2 3">
    <name type="scientific">Bionectria ochroleuca</name>
    <name type="common">Gliocladium roseum</name>
    <dbReference type="NCBI Taxonomy" id="29856"/>
    <lineage>
        <taxon>Eukaryota</taxon>
        <taxon>Fungi</taxon>
        <taxon>Dikarya</taxon>
        <taxon>Ascomycota</taxon>
        <taxon>Pezizomycotina</taxon>
        <taxon>Sordariomycetes</taxon>
        <taxon>Hypocreomycetidae</taxon>
        <taxon>Hypocreales</taxon>
        <taxon>Bionectriaceae</taxon>
        <taxon>Clonostachys</taxon>
    </lineage>
</organism>
<feature type="region of interest" description="Disordered" evidence="1">
    <location>
        <begin position="1"/>
        <end position="56"/>
    </location>
</feature>